<organism evidence="1 2">
    <name type="scientific">Punica granatum</name>
    <name type="common">Pomegranate</name>
    <dbReference type="NCBI Taxonomy" id="22663"/>
    <lineage>
        <taxon>Eukaryota</taxon>
        <taxon>Viridiplantae</taxon>
        <taxon>Streptophyta</taxon>
        <taxon>Embryophyta</taxon>
        <taxon>Tracheophyta</taxon>
        <taxon>Spermatophyta</taxon>
        <taxon>Magnoliopsida</taxon>
        <taxon>eudicotyledons</taxon>
        <taxon>Gunneridae</taxon>
        <taxon>Pentapetalae</taxon>
        <taxon>rosids</taxon>
        <taxon>malvids</taxon>
        <taxon>Myrtales</taxon>
        <taxon>Lythraceae</taxon>
        <taxon>Punica</taxon>
    </lineage>
</organism>
<dbReference type="EMBL" id="PGOL01000980">
    <property type="protein sequence ID" value="PKI62264.1"/>
    <property type="molecule type" value="Genomic_DNA"/>
</dbReference>
<name>A0A2I0K123_PUNGR</name>
<evidence type="ECO:0000313" key="1">
    <source>
        <dbReference type="EMBL" id="PKI62264.1"/>
    </source>
</evidence>
<dbReference type="AlphaFoldDB" id="A0A2I0K123"/>
<keyword evidence="2" id="KW-1185">Reference proteome</keyword>
<protein>
    <submittedName>
        <fullName evidence="1">Uncharacterized protein</fullName>
    </submittedName>
</protein>
<gene>
    <name evidence="1" type="ORF">CRG98_017344</name>
</gene>
<sequence length="109" mass="12395">MLLLERLNFVGCRICYWAIVLLLAMSRRCDEGFYFAGCCVLKDSSSGIFSFGSPKRPVKNFALTVQMDHVLRGLDARPPRVPVGYVWDYRDVPDNALAALSIVQRTHWL</sequence>
<accession>A0A2I0K123</accession>
<dbReference type="Proteomes" id="UP000233551">
    <property type="component" value="Unassembled WGS sequence"/>
</dbReference>
<evidence type="ECO:0000313" key="2">
    <source>
        <dbReference type="Proteomes" id="UP000233551"/>
    </source>
</evidence>
<reference evidence="1 2" key="1">
    <citation type="submission" date="2017-11" db="EMBL/GenBank/DDBJ databases">
        <title>De-novo sequencing of pomegranate (Punica granatum L.) genome.</title>
        <authorList>
            <person name="Akparov Z."/>
            <person name="Amiraslanov A."/>
            <person name="Hajiyeva S."/>
            <person name="Abbasov M."/>
            <person name="Kaur K."/>
            <person name="Hamwieh A."/>
            <person name="Solovyev V."/>
            <person name="Salamov A."/>
            <person name="Braich B."/>
            <person name="Kosarev P."/>
            <person name="Mahmoud A."/>
            <person name="Hajiyev E."/>
            <person name="Babayeva S."/>
            <person name="Izzatullayeva V."/>
            <person name="Mammadov A."/>
            <person name="Mammadov A."/>
            <person name="Sharifova S."/>
            <person name="Ojaghi J."/>
            <person name="Eynullazada K."/>
            <person name="Bayramov B."/>
            <person name="Abdulazimova A."/>
            <person name="Shahmuradov I."/>
        </authorList>
    </citation>
    <scope>NUCLEOTIDE SEQUENCE [LARGE SCALE GENOMIC DNA]</scope>
    <source>
        <strain evidence="2">cv. AG2017</strain>
        <tissue evidence="1">Leaf</tissue>
    </source>
</reference>
<comment type="caution">
    <text evidence="1">The sequence shown here is derived from an EMBL/GenBank/DDBJ whole genome shotgun (WGS) entry which is preliminary data.</text>
</comment>
<proteinExistence type="predicted"/>